<dbReference type="RefSeq" id="WP_371841364.1">
    <property type="nucleotide sequence ID" value="NZ_JBGMEK010000106.1"/>
</dbReference>
<name>A0ABV4P6B6_9GAMM</name>
<comment type="caution">
    <text evidence="1">The sequence shown here is derived from an EMBL/GenBank/DDBJ whole genome shotgun (WGS) entry which is preliminary data.</text>
</comment>
<accession>A0ABV4P6B6</accession>
<dbReference type="Pfam" id="PF14345">
    <property type="entry name" value="GDYXXLXY"/>
    <property type="match status" value="1"/>
</dbReference>
<keyword evidence="2" id="KW-1185">Reference proteome</keyword>
<gene>
    <name evidence="1" type="ORF">ACCI49_21915</name>
</gene>
<dbReference type="EMBL" id="JBGMEK010000106">
    <property type="protein sequence ID" value="MFA0813549.1"/>
    <property type="molecule type" value="Genomic_DNA"/>
</dbReference>
<evidence type="ECO:0000313" key="2">
    <source>
        <dbReference type="Proteomes" id="UP001569428"/>
    </source>
</evidence>
<organism evidence="1 2">
    <name type="scientific">Microbulbifer epialgicus</name>
    <dbReference type="NCBI Taxonomy" id="393907"/>
    <lineage>
        <taxon>Bacteria</taxon>
        <taxon>Pseudomonadati</taxon>
        <taxon>Pseudomonadota</taxon>
        <taxon>Gammaproteobacteria</taxon>
        <taxon>Cellvibrionales</taxon>
        <taxon>Microbulbiferaceae</taxon>
        <taxon>Microbulbifer</taxon>
    </lineage>
</organism>
<reference evidence="1 2" key="1">
    <citation type="submission" date="2024-08" db="EMBL/GenBank/DDBJ databases">
        <authorList>
            <person name="Ishaq N."/>
        </authorList>
    </citation>
    <scope>NUCLEOTIDE SEQUENCE [LARGE SCALE GENOMIC DNA]</scope>
    <source>
        <strain evidence="1 2">DSM 18651</strain>
    </source>
</reference>
<evidence type="ECO:0000313" key="1">
    <source>
        <dbReference type="EMBL" id="MFA0813549.1"/>
    </source>
</evidence>
<sequence length="178" mass="19639">MRRGVIFALIVAIAAQFLILTGLFVKAQVPFLTGEPIHVKTIPVGPRSMFRGNYARLNYGFSEIKKSALPTDRLVRQGEVVYVSLKQSGSGLYKFSSASLQKPIEGVFLKGRIANARPWRNHESYRVKYGIEAYFAPKEQALQLEKDLREGGVAELMVAPSGQVSLKSVIGDVRAGNQ</sequence>
<proteinExistence type="predicted"/>
<dbReference type="InterPro" id="IPR025833">
    <property type="entry name" value="GDYXXLXY"/>
</dbReference>
<dbReference type="Proteomes" id="UP001569428">
    <property type="component" value="Unassembled WGS sequence"/>
</dbReference>
<protein>
    <submittedName>
        <fullName evidence="1">GDYXXLXY domain-containing protein</fullName>
    </submittedName>
</protein>